<evidence type="ECO:0000313" key="9">
    <source>
        <dbReference type="Proteomes" id="UP000182658"/>
    </source>
</evidence>
<feature type="domain" description="LysM" evidence="7">
    <location>
        <begin position="286"/>
        <end position="351"/>
    </location>
</feature>
<evidence type="ECO:0000256" key="1">
    <source>
        <dbReference type="ARBA" id="ARBA00022669"/>
    </source>
</evidence>
<dbReference type="SUPFAM" id="SSF54106">
    <property type="entry name" value="LysM domain"/>
    <property type="match status" value="1"/>
</dbReference>
<dbReference type="SMART" id="SM00257">
    <property type="entry name" value="LysM"/>
    <property type="match status" value="1"/>
</dbReference>
<feature type="disulfide bond" evidence="4">
    <location>
        <begin position="101"/>
        <end position="116"/>
    </location>
</feature>
<dbReference type="Gene3D" id="3.10.350.10">
    <property type="entry name" value="LysM domain"/>
    <property type="match status" value="1"/>
</dbReference>
<dbReference type="STRING" id="1408157.A0A1J7JT12"/>
<dbReference type="InterPro" id="IPR018392">
    <property type="entry name" value="LysM"/>
</dbReference>
<proteinExistence type="inferred from homology"/>
<dbReference type="SUPFAM" id="SSF57016">
    <property type="entry name" value="Plant lectins/antimicrobial peptides"/>
    <property type="match status" value="1"/>
</dbReference>
<dbReference type="PROSITE" id="PS51782">
    <property type="entry name" value="LYSM"/>
    <property type="match status" value="1"/>
</dbReference>
<name>A0A1J7JT12_9PEZI</name>
<reference evidence="8 9" key="1">
    <citation type="submission" date="2016-10" db="EMBL/GenBank/DDBJ databases">
        <title>Draft genome sequence of Coniochaeta ligniaria NRRL30616, a lignocellulolytic fungus for bioabatement of inhibitors in plant biomass hydrolysates.</title>
        <authorList>
            <consortium name="DOE Joint Genome Institute"/>
            <person name="Jimenez D.J."/>
            <person name="Hector R.E."/>
            <person name="Riley R."/>
            <person name="Sun H."/>
            <person name="Grigoriev I.V."/>
            <person name="Van Elsas J.D."/>
            <person name="Nichols N.N."/>
        </authorList>
    </citation>
    <scope>NUCLEOTIDE SEQUENCE [LARGE SCALE GENOMIC DNA]</scope>
    <source>
        <strain evidence="8 9">NRRL 30616</strain>
    </source>
</reference>
<evidence type="ECO:0000259" key="6">
    <source>
        <dbReference type="PROSITE" id="PS50941"/>
    </source>
</evidence>
<dbReference type="GO" id="GO:0008061">
    <property type="term" value="F:chitin binding"/>
    <property type="evidence" value="ECO:0007669"/>
    <property type="project" value="UniProtKB-UniRule"/>
</dbReference>
<dbReference type="EMBL" id="KV875094">
    <property type="protein sequence ID" value="OIW33136.1"/>
    <property type="molecule type" value="Genomic_DNA"/>
</dbReference>
<evidence type="ECO:0000256" key="4">
    <source>
        <dbReference type="PROSITE-ProRule" id="PRU00261"/>
    </source>
</evidence>
<dbReference type="InterPro" id="IPR036861">
    <property type="entry name" value="Endochitinase-like_sf"/>
</dbReference>
<feature type="compositionally biased region" description="Low complexity" evidence="5">
    <location>
        <begin position="257"/>
        <end position="274"/>
    </location>
</feature>
<feature type="domain" description="Chitin-binding type-1" evidence="6">
    <location>
        <begin position="98"/>
        <end position="142"/>
    </location>
</feature>
<evidence type="ECO:0000259" key="7">
    <source>
        <dbReference type="PROSITE" id="PS51782"/>
    </source>
</evidence>
<dbReference type="InterPro" id="IPR036779">
    <property type="entry name" value="LysM_dom_sf"/>
</dbReference>
<evidence type="ECO:0000256" key="3">
    <source>
        <dbReference type="ARBA" id="ARBA00044955"/>
    </source>
</evidence>
<gene>
    <name evidence="8" type="ORF">CONLIGDRAFT_695511</name>
</gene>
<dbReference type="InterPro" id="IPR001002">
    <property type="entry name" value="Chitin-bd_1"/>
</dbReference>
<dbReference type="Gene3D" id="3.30.60.10">
    <property type="entry name" value="Endochitinase-like"/>
    <property type="match status" value="1"/>
</dbReference>
<dbReference type="PANTHER" id="PTHR34997">
    <property type="entry name" value="AM15"/>
    <property type="match status" value="1"/>
</dbReference>
<dbReference type="OrthoDB" id="5242494at2759"/>
<keyword evidence="1 4" id="KW-0147">Chitin-binding</keyword>
<dbReference type="Pfam" id="PF01476">
    <property type="entry name" value="LysM"/>
    <property type="match status" value="1"/>
</dbReference>
<dbReference type="PROSITE" id="PS50941">
    <property type="entry name" value="CHIT_BIND_I_2"/>
    <property type="match status" value="1"/>
</dbReference>
<dbReference type="InterPro" id="IPR052210">
    <property type="entry name" value="LysM1-like"/>
</dbReference>
<feature type="region of interest" description="Disordered" evidence="5">
    <location>
        <begin position="248"/>
        <end position="274"/>
    </location>
</feature>
<evidence type="ECO:0000313" key="8">
    <source>
        <dbReference type="EMBL" id="OIW33136.1"/>
    </source>
</evidence>
<feature type="disulfide bond" evidence="4">
    <location>
        <begin position="115"/>
        <end position="129"/>
    </location>
</feature>
<dbReference type="CDD" id="cd00118">
    <property type="entry name" value="LysM"/>
    <property type="match status" value="1"/>
</dbReference>
<dbReference type="InParanoid" id="A0A1J7JT12"/>
<evidence type="ECO:0000256" key="2">
    <source>
        <dbReference type="ARBA" id="ARBA00023026"/>
    </source>
</evidence>
<keyword evidence="9" id="KW-1185">Reference proteome</keyword>
<keyword evidence="4" id="KW-1015">Disulfide bond</keyword>
<dbReference type="CDD" id="cd11618">
    <property type="entry name" value="ChtBD1_1"/>
    <property type="match status" value="1"/>
</dbReference>
<organism evidence="8 9">
    <name type="scientific">Coniochaeta ligniaria NRRL 30616</name>
    <dbReference type="NCBI Taxonomy" id="1408157"/>
    <lineage>
        <taxon>Eukaryota</taxon>
        <taxon>Fungi</taxon>
        <taxon>Dikarya</taxon>
        <taxon>Ascomycota</taxon>
        <taxon>Pezizomycotina</taxon>
        <taxon>Sordariomycetes</taxon>
        <taxon>Sordariomycetidae</taxon>
        <taxon>Coniochaetales</taxon>
        <taxon>Coniochaetaceae</taxon>
        <taxon>Coniochaeta</taxon>
    </lineage>
</organism>
<dbReference type="Proteomes" id="UP000182658">
    <property type="component" value="Unassembled WGS sequence"/>
</dbReference>
<sequence length="353" mass="36364">MFTCASHVQPEFEIREGEEISLKHNDAANFRRGPGLMYPSQCMFPVLTLKFVRLSRRRDLTAIFEVVVLLSCIARAIAQDLTSTNASPTSSALQVSNDGSCGAGLTCDGSLYGQCCSEHGFCGNGDAYCGAGCQAEFGACVGPASTTGSIVGSGPQTVTVTKTVSVFASGLFTTTTTITGAVTRTVLTTATNVVSRTEVRTVTQTATKTTTAAVLSTSIVLSVSSVYVTKTLTQVVLETSTLTTLGCAPTSLPSPPTTTASAPTTSAAAPSAPSPTLVGSPAACTKWYKTQSGETCTGVASKNGITLAQLMTWNPVGRIGRVPVCGNDPAAVVGLCRVNCEALWSGYYLCVGV</sequence>
<dbReference type="SMART" id="SM00270">
    <property type="entry name" value="ChtBD1"/>
    <property type="match status" value="1"/>
</dbReference>
<evidence type="ECO:0000256" key="5">
    <source>
        <dbReference type="SAM" id="MobiDB-lite"/>
    </source>
</evidence>
<protein>
    <recommendedName>
        <fullName evidence="10">Chitin-binding type-1 domain-containing protein</fullName>
    </recommendedName>
</protein>
<keyword evidence="2" id="KW-0843">Virulence</keyword>
<dbReference type="PANTHER" id="PTHR34997:SF1">
    <property type="entry name" value="PEPTIDOGLYCAN-BINDING LYSIN DOMAIN"/>
    <property type="match status" value="1"/>
</dbReference>
<comment type="similarity">
    <text evidence="3">Belongs to the secreted LysM effector family.</text>
</comment>
<evidence type="ECO:0008006" key="10">
    <source>
        <dbReference type="Google" id="ProtNLM"/>
    </source>
</evidence>
<accession>A0A1J7JT12</accession>
<dbReference type="AlphaFoldDB" id="A0A1J7JT12"/>
<comment type="caution">
    <text evidence="4">Lacks conserved residue(s) required for the propagation of feature annotation.</text>
</comment>